<keyword evidence="2" id="KW-0808">Transferase</keyword>
<dbReference type="Proteomes" id="UP000265845">
    <property type="component" value="Unassembled WGS sequence"/>
</dbReference>
<reference evidence="2 3" key="1">
    <citation type="submission" date="2018-08" db="EMBL/GenBank/DDBJ databases">
        <title>Henriciella mobilis sp. nov., isolated from seawater.</title>
        <authorList>
            <person name="Cheng H."/>
            <person name="Wu Y.-H."/>
            <person name="Xu X.-W."/>
            <person name="Guo L.-L."/>
        </authorList>
    </citation>
    <scope>NUCLEOTIDE SEQUENCE [LARGE SCALE GENOMIC DNA]</scope>
    <source>
        <strain evidence="2 3">CCUG67844</strain>
    </source>
</reference>
<sequence length="303" mass="33928">MADGTVNEAENSSAFLRDVEQSDQHIVDTLIAERCPSFVSHWSWPLTRRVLYKMLGYARAREMADTLMTLNGRDSFDYLARELDVQLDIHHLDRLPERGRCVVAANHPTGLADGVAVWDALIQRRKDVVFFANADAIRVNPRFQDAIIPIEWVADKRSPAKTRETLKRASEAFEAEKCVVIFPSGKLAKKYDGVLTEQAWFPTVVSLARKQGAPIVPLNVNAENSKLFYRLSQINGELRDITLFHELLNKKRASFELTFGKMIPTYSLMGDAGQVTEALKQHVAITLAGDPDAEFGTQALSPS</sequence>
<comment type="caution">
    <text evidence="2">The sequence shown here is derived from an EMBL/GenBank/DDBJ whole genome shotgun (WGS) entry which is preliminary data.</text>
</comment>
<evidence type="ECO:0000313" key="3">
    <source>
        <dbReference type="Proteomes" id="UP000265845"/>
    </source>
</evidence>
<feature type="domain" description="Phospholipid/glycerol acyltransferase" evidence="1">
    <location>
        <begin position="101"/>
        <end position="223"/>
    </location>
</feature>
<proteinExistence type="predicted"/>
<gene>
    <name evidence="2" type="ORF">D1222_05715</name>
</gene>
<dbReference type="InterPro" id="IPR002123">
    <property type="entry name" value="Plipid/glycerol_acylTrfase"/>
</dbReference>
<dbReference type="OrthoDB" id="1113830at2"/>
<keyword evidence="2" id="KW-0012">Acyltransferase</keyword>
<dbReference type="GO" id="GO:0016746">
    <property type="term" value="F:acyltransferase activity"/>
    <property type="evidence" value="ECO:0007669"/>
    <property type="project" value="UniProtKB-KW"/>
</dbReference>
<dbReference type="SUPFAM" id="SSF69593">
    <property type="entry name" value="Glycerol-3-phosphate (1)-acyltransferase"/>
    <property type="match status" value="1"/>
</dbReference>
<dbReference type="InterPro" id="IPR045746">
    <property type="entry name" value="ACT14924-like_Acyltransf_dom"/>
</dbReference>
<dbReference type="AlphaFoldDB" id="A0A399RKE9"/>
<dbReference type="SMART" id="SM00563">
    <property type="entry name" value="PlsC"/>
    <property type="match status" value="1"/>
</dbReference>
<keyword evidence="3" id="KW-1185">Reference proteome</keyword>
<protein>
    <submittedName>
        <fullName evidence="2">Acyltransferase</fullName>
    </submittedName>
</protein>
<evidence type="ECO:0000313" key="2">
    <source>
        <dbReference type="EMBL" id="RIJ31738.1"/>
    </source>
</evidence>
<dbReference type="Pfam" id="PF19576">
    <property type="entry name" value="Acyltransf_2"/>
    <property type="match status" value="1"/>
</dbReference>
<name>A0A399RKE9_9PROT</name>
<accession>A0A399RKE9</accession>
<dbReference type="EMBL" id="QWGA01000003">
    <property type="protein sequence ID" value="RIJ31738.1"/>
    <property type="molecule type" value="Genomic_DNA"/>
</dbReference>
<evidence type="ECO:0000259" key="1">
    <source>
        <dbReference type="SMART" id="SM00563"/>
    </source>
</evidence>
<organism evidence="2 3">
    <name type="scientific">Henriciella algicola</name>
    <dbReference type="NCBI Taxonomy" id="1608422"/>
    <lineage>
        <taxon>Bacteria</taxon>
        <taxon>Pseudomonadati</taxon>
        <taxon>Pseudomonadota</taxon>
        <taxon>Alphaproteobacteria</taxon>
        <taxon>Hyphomonadales</taxon>
        <taxon>Hyphomonadaceae</taxon>
        <taxon>Henriciella</taxon>
    </lineage>
</organism>
<dbReference type="RefSeq" id="WP_119453228.1">
    <property type="nucleotide sequence ID" value="NZ_QWGA01000003.1"/>
</dbReference>